<reference evidence="2 3" key="1">
    <citation type="journal article" date="2011" name="Science">
        <title>Drosophila microbiome modulates host developmental and metabolic homeostasis via insulin signaling.</title>
        <authorList>
            <person name="Shin S.C."/>
            <person name="Kim S.H."/>
            <person name="You H."/>
            <person name="Kim B."/>
            <person name="Kim A.C."/>
            <person name="Lee K.A."/>
            <person name="Yoon J.H."/>
            <person name="Ryu J.H."/>
            <person name="Lee W.J."/>
        </authorList>
    </citation>
    <scope>NUCLEOTIDE SEQUENCE [LARGE SCALE GENOMIC DNA]</scope>
    <source>
        <strain evidence="2 3">DM001</strain>
    </source>
</reference>
<comment type="caution">
    <text evidence="2">The sequence shown here is derived from an EMBL/GenBank/DDBJ whole genome shotgun (WGS) entry which is preliminary data.</text>
</comment>
<feature type="region of interest" description="Disordered" evidence="1">
    <location>
        <begin position="21"/>
        <end position="65"/>
    </location>
</feature>
<dbReference type="AntiFam" id="ANF00149">
    <property type="entry name" value="Shadow ORF (opposite cshA)"/>
</dbReference>
<organism evidence="2 3">
    <name type="scientific">Acetobacter pomorum DM001</name>
    <dbReference type="NCBI Taxonomy" id="945681"/>
    <lineage>
        <taxon>Bacteria</taxon>
        <taxon>Pseudomonadati</taxon>
        <taxon>Pseudomonadota</taxon>
        <taxon>Alphaproteobacteria</taxon>
        <taxon>Acetobacterales</taxon>
        <taxon>Acetobacteraceae</taxon>
        <taxon>Acetobacter</taxon>
    </lineage>
</organism>
<dbReference type="Proteomes" id="UP000018454">
    <property type="component" value="Unassembled WGS sequence"/>
</dbReference>
<name>F1YVV8_9PROT</name>
<accession>F1YVV8</accession>
<evidence type="ECO:0000313" key="3">
    <source>
        <dbReference type="Proteomes" id="UP000018454"/>
    </source>
</evidence>
<evidence type="ECO:0000313" key="2">
    <source>
        <dbReference type="EMBL" id="EGE47413.1"/>
    </source>
</evidence>
<protein>
    <submittedName>
        <fullName evidence="2">Uncharacterized protein</fullName>
    </submittedName>
</protein>
<gene>
    <name evidence="2" type="ORF">APO_2102</name>
</gene>
<proteinExistence type="predicted"/>
<evidence type="ECO:0000256" key="1">
    <source>
        <dbReference type="SAM" id="MobiDB-lite"/>
    </source>
</evidence>
<dbReference type="EMBL" id="AEUP01000030">
    <property type="protein sequence ID" value="EGE47413.1"/>
    <property type="molecule type" value="Genomic_DNA"/>
</dbReference>
<sequence>MRQPYFTSYQPEILHAASRRTGTATITSTTTGTARATTATTRSPPTRRTAAARATTSSATATQNRRTHGGSFCFIRVPRMIPNHRHSFANGAFNIAQPSPLFCITEGNSPAITPGTCCTTNAVHVAFRHVWQIVIKHVADIVHINTAGGNIRCHQHFNRTRTEALHGPLTRTLRLVAMNGFCHHVVLVQKFRNLVGFMLHEREHHSARNLGRFHHVQQRIALITRAIYKHDGLLNTIHRAGRRRHFNACRIIQQRCRQIFNAARHGGGEQKRLALFWHKGHDTADIAHKPHIQHAVCFIQHQNFQTRQINKALAHQIKQTARRSHQHIYATTHGFNLSALPHATKHNGLRKLHMACVSFKAIANLGHKLTRRRQHQNARLFGRVCTWVFNQMFQNRQRKRCGFACACLGQAQQITPLQQIGDGTFLNRSGCIITLLCQCLQQWWSKSKIGKFSHQGQPYLCSLKTRSRDRTLFSYALYVLWRTRNIFAPACS</sequence>
<dbReference type="AlphaFoldDB" id="F1YVV8"/>
<feature type="compositionally biased region" description="Low complexity" evidence="1">
    <location>
        <begin position="21"/>
        <end position="62"/>
    </location>
</feature>